<gene>
    <name evidence="3" type="ORF">EOE66_19645</name>
</gene>
<dbReference type="AlphaFoldDB" id="A0A437RAX6"/>
<accession>A0A437RAX6</accession>
<keyword evidence="4" id="KW-1185">Reference proteome</keyword>
<proteinExistence type="predicted"/>
<comment type="caution">
    <text evidence="3">The sequence shown here is derived from an EMBL/GenBank/DDBJ whole genome shotgun (WGS) entry which is preliminary data.</text>
</comment>
<feature type="chain" id="PRO_5019126280" description="Copper resistance protein CopC" evidence="2">
    <location>
        <begin position="32"/>
        <end position="210"/>
    </location>
</feature>
<organism evidence="3 4">
    <name type="scientific">Rubrivivax rivuli</name>
    <dbReference type="NCBI Taxonomy" id="1862385"/>
    <lineage>
        <taxon>Bacteria</taxon>
        <taxon>Pseudomonadati</taxon>
        <taxon>Pseudomonadota</taxon>
        <taxon>Betaproteobacteria</taxon>
        <taxon>Burkholderiales</taxon>
        <taxon>Sphaerotilaceae</taxon>
        <taxon>Rubrivivax</taxon>
    </lineage>
</organism>
<keyword evidence="1" id="KW-0812">Transmembrane</keyword>
<sequence>MKMTSPSRRTPHPLAALALMLPLALPPASWAGPGAHGPNGEHLDAPTTVLAAAALPRLEAKSETFELVAELRATELVVLVDRYETNEPVLGARLEVESGGVKAVAAFRPEEGDYAVTDAALLKALAAPGEHGLVFTLVAGSESDLLDGTLAAAAGGTGTASAHGHDDHVHGHGLERAAWAGGGIAALGLLGSLAWWRWRRHTAAQPKGAL</sequence>
<evidence type="ECO:0000313" key="3">
    <source>
        <dbReference type="EMBL" id="RVU43872.1"/>
    </source>
</evidence>
<evidence type="ECO:0000256" key="2">
    <source>
        <dbReference type="SAM" id="SignalP"/>
    </source>
</evidence>
<dbReference type="RefSeq" id="WP_128230431.1">
    <property type="nucleotide sequence ID" value="NZ_SACR01000006.1"/>
</dbReference>
<feature type="signal peptide" evidence="2">
    <location>
        <begin position="1"/>
        <end position="31"/>
    </location>
</feature>
<dbReference type="OrthoDB" id="5600128at2"/>
<keyword evidence="1" id="KW-1133">Transmembrane helix</keyword>
<keyword evidence="2" id="KW-0732">Signal</keyword>
<reference evidence="3 4" key="1">
    <citation type="submission" date="2019-01" db="EMBL/GenBank/DDBJ databases">
        <authorList>
            <person name="Chen W.-M."/>
        </authorList>
    </citation>
    <scope>NUCLEOTIDE SEQUENCE [LARGE SCALE GENOMIC DNA]</scope>
    <source>
        <strain evidence="3 4">KYPY4</strain>
    </source>
</reference>
<name>A0A437RAX6_9BURK</name>
<keyword evidence="1" id="KW-0472">Membrane</keyword>
<evidence type="ECO:0000256" key="1">
    <source>
        <dbReference type="SAM" id="Phobius"/>
    </source>
</evidence>
<dbReference type="EMBL" id="SACR01000006">
    <property type="protein sequence ID" value="RVU43872.1"/>
    <property type="molecule type" value="Genomic_DNA"/>
</dbReference>
<evidence type="ECO:0000313" key="4">
    <source>
        <dbReference type="Proteomes" id="UP000285575"/>
    </source>
</evidence>
<protein>
    <recommendedName>
        <fullName evidence="5">Copper resistance protein CopC</fullName>
    </recommendedName>
</protein>
<evidence type="ECO:0008006" key="5">
    <source>
        <dbReference type="Google" id="ProtNLM"/>
    </source>
</evidence>
<feature type="transmembrane region" description="Helical" evidence="1">
    <location>
        <begin position="177"/>
        <end position="196"/>
    </location>
</feature>
<dbReference type="Proteomes" id="UP000285575">
    <property type="component" value="Unassembled WGS sequence"/>
</dbReference>